<accession>A0A0F2M495</accession>
<reference evidence="2 3" key="2">
    <citation type="journal article" date="2015" name="Eukaryot. Cell">
        <title>Asexual propagation of a virulent clone complex in a human and feline outbreak of sporotrichosis.</title>
        <authorList>
            <person name="Teixeira Mde M."/>
            <person name="Rodrigues A.M."/>
            <person name="Tsui C.K."/>
            <person name="de Almeida L.G."/>
            <person name="Van Diepeningen A.D."/>
            <person name="van den Ende B.G."/>
            <person name="Fernandes G.F."/>
            <person name="Kano R."/>
            <person name="Hamelin R.C."/>
            <person name="Lopes-Bezerra L.M."/>
            <person name="Vasconcelos A.T."/>
            <person name="de Hoog S."/>
            <person name="de Camargo Z.P."/>
            <person name="Felipe M.S."/>
        </authorList>
    </citation>
    <scope>NUCLEOTIDE SEQUENCE [LARGE SCALE GENOMIC DNA]</scope>
    <source>
        <strain evidence="2 3">1099-18</strain>
    </source>
</reference>
<comment type="caution">
    <text evidence="2">The sequence shown here is derived from an EMBL/GenBank/DDBJ whole genome shotgun (WGS) entry which is preliminary data.</text>
</comment>
<name>A0A0F2M495_SPOSC</name>
<organism evidence="2 3">
    <name type="scientific">Sporothrix schenckii 1099-18</name>
    <dbReference type="NCBI Taxonomy" id="1397361"/>
    <lineage>
        <taxon>Eukaryota</taxon>
        <taxon>Fungi</taxon>
        <taxon>Dikarya</taxon>
        <taxon>Ascomycota</taxon>
        <taxon>Pezizomycotina</taxon>
        <taxon>Sordariomycetes</taxon>
        <taxon>Sordariomycetidae</taxon>
        <taxon>Ophiostomatales</taxon>
        <taxon>Ophiostomataceae</taxon>
        <taxon>Sporothrix</taxon>
    </lineage>
</organism>
<feature type="compositionally biased region" description="Low complexity" evidence="1">
    <location>
        <begin position="91"/>
        <end position="100"/>
    </location>
</feature>
<sequence length="145" mass="16104">MSRQFVINTLQGKRGAEGSWVGGGGGGFCLWTRFRFALRPNLSSSLLVLFAHTPPLWKDDQAKDGEEGHSGLPERETERKLSTEDDWRGGSSSTPPSNTTLAGNKIWHDIIAGQILWPGHERPSSYHRCHCSGNDMQRTAEEKVE</sequence>
<feature type="region of interest" description="Disordered" evidence="1">
    <location>
        <begin position="57"/>
        <end position="102"/>
    </location>
</feature>
<evidence type="ECO:0000256" key="1">
    <source>
        <dbReference type="SAM" id="MobiDB-lite"/>
    </source>
</evidence>
<protein>
    <submittedName>
        <fullName evidence="2">Uncharacterized protein</fullName>
    </submittedName>
</protein>
<gene>
    <name evidence="2" type="ORF">SPSK_09989</name>
</gene>
<dbReference type="KEGG" id="ssck:SPSK_09989"/>
<reference evidence="2 3" key="1">
    <citation type="journal article" date="2014" name="BMC Genomics">
        <title>Comparative genomics of the major fungal agents of human and animal Sporotrichosis: Sporothrix schenckii and Sporothrix brasiliensis.</title>
        <authorList>
            <person name="Teixeira M.M."/>
            <person name="de Almeida L.G."/>
            <person name="Kubitschek-Barreira P."/>
            <person name="Alves F.L."/>
            <person name="Kioshima E.S."/>
            <person name="Abadio A.K."/>
            <person name="Fernandes L."/>
            <person name="Derengowski L.S."/>
            <person name="Ferreira K.S."/>
            <person name="Souza R.C."/>
            <person name="Ruiz J.C."/>
            <person name="de Andrade N.C."/>
            <person name="Paes H.C."/>
            <person name="Nicola A.M."/>
            <person name="Albuquerque P."/>
            <person name="Gerber A.L."/>
            <person name="Martins V.P."/>
            <person name="Peconick L.D."/>
            <person name="Neto A.V."/>
            <person name="Chaucanez C.B."/>
            <person name="Silva P.A."/>
            <person name="Cunha O.L."/>
            <person name="de Oliveira F.F."/>
            <person name="dos Santos T.C."/>
            <person name="Barros A.L."/>
            <person name="Soares M.A."/>
            <person name="de Oliveira L.M."/>
            <person name="Marini M.M."/>
            <person name="Villalobos-Duno H."/>
            <person name="Cunha M.M."/>
            <person name="de Hoog S."/>
            <person name="da Silveira J.F."/>
            <person name="Henrissat B."/>
            <person name="Nino-Vega G.A."/>
            <person name="Cisalpino P.S."/>
            <person name="Mora-Montes H.M."/>
            <person name="Almeida S.R."/>
            <person name="Stajich J.E."/>
            <person name="Lopes-Bezerra L.M."/>
            <person name="Vasconcelos A.T."/>
            <person name="Felipe M.S."/>
        </authorList>
    </citation>
    <scope>NUCLEOTIDE SEQUENCE [LARGE SCALE GENOMIC DNA]</scope>
    <source>
        <strain evidence="2 3">1099-18</strain>
    </source>
</reference>
<evidence type="ECO:0000313" key="2">
    <source>
        <dbReference type="EMBL" id="KJR84437.1"/>
    </source>
</evidence>
<dbReference type="AlphaFoldDB" id="A0A0F2M495"/>
<proteinExistence type="predicted"/>
<dbReference type="VEuPathDB" id="FungiDB:SPSK_09989"/>
<dbReference type="Proteomes" id="UP000033710">
    <property type="component" value="Unassembled WGS sequence"/>
</dbReference>
<dbReference type="RefSeq" id="XP_016587113.1">
    <property type="nucleotide sequence ID" value="XM_016736554.1"/>
</dbReference>
<evidence type="ECO:0000313" key="3">
    <source>
        <dbReference type="Proteomes" id="UP000033710"/>
    </source>
</evidence>
<dbReference type="GeneID" id="27671831"/>
<feature type="compositionally biased region" description="Basic and acidic residues" evidence="1">
    <location>
        <begin position="57"/>
        <end position="88"/>
    </location>
</feature>
<dbReference type="EMBL" id="AXCR01000007">
    <property type="protein sequence ID" value="KJR84437.1"/>
    <property type="molecule type" value="Genomic_DNA"/>
</dbReference>